<dbReference type="SUPFAM" id="SSF52009">
    <property type="entry name" value="Phosphohistidine domain"/>
    <property type="match status" value="1"/>
</dbReference>
<dbReference type="GO" id="GO:0008986">
    <property type="term" value="F:pyruvate, water dikinase activity"/>
    <property type="evidence" value="ECO:0007669"/>
    <property type="project" value="InterPro"/>
</dbReference>
<evidence type="ECO:0000256" key="3">
    <source>
        <dbReference type="ARBA" id="ARBA00022840"/>
    </source>
</evidence>
<evidence type="ECO:0000259" key="4">
    <source>
        <dbReference type="Pfam" id="PF00391"/>
    </source>
</evidence>
<evidence type="ECO:0000313" key="6">
    <source>
        <dbReference type="Proteomes" id="UP000229370"/>
    </source>
</evidence>
<dbReference type="EMBL" id="PFQK01000062">
    <property type="protein sequence ID" value="PJC81607.1"/>
    <property type="molecule type" value="Genomic_DNA"/>
</dbReference>
<comment type="caution">
    <text evidence="5">The sequence shown here is derived from an EMBL/GenBank/DDBJ whole genome shotgun (WGS) entry which is preliminary data.</text>
</comment>
<evidence type="ECO:0000256" key="1">
    <source>
        <dbReference type="ARBA" id="ARBA00007837"/>
    </source>
</evidence>
<dbReference type="PROSITE" id="PS00370">
    <property type="entry name" value="PEP_ENZYMES_PHOS_SITE"/>
    <property type="match status" value="1"/>
</dbReference>
<sequence>METISTELKDHLILIKKVTEFDRIYKSLTTPTIHEIDEQIDLLKVSIKLKKHGLTQKTNKLIEEIKRKYGWQPFWTINAKPLTIDYFKNAIQIYVKSNTNLNDEIQFIKQGQRDRKSKLAKAIKEIRAPVALKAYVELLQGYMYLRTYRKNIISKAHYLHLPLLLEIGERMEMGEDVKLISYEEMINYLTKGDIVKQELIEERKQAWAVLLIGGKISIISGKFFVEATAKKYKIEDVQMQVSQKVVKGRPACLGKVTGKAKIIKKIEEFINVNQGDILITPMTTPEYVPIMKKVSGIITDEGGVTCHAAIVSREFNIPCLVGTGNATKIFKDNDQIQLDANKGTAFKI</sequence>
<dbReference type="Proteomes" id="UP000229370">
    <property type="component" value="Unassembled WGS sequence"/>
</dbReference>
<keyword evidence="3" id="KW-0067">ATP-binding</keyword>
<dbReference type="InterPro" id="IPR018274">
    <property type="entry name" value="PEP_util_AS"/>
</dbReference>
<proteinExistence type="inferred from homology"/>
<dbReference type="PANTHER" id="PTHR43030">
    <property type="entry name" value="PHOSPHOENOLPYRUVATE SYNTHASE"/>
    <property type="match status" value="1"/>
</dbReference>
<dbReference type="GO" id="GO:0005524">
    <property type="term" value="F:ATP binding"/>
    <property type="evidence" value="ECO:0007669"/>
    <property type="project" value="UniProtKB-KW"/>
</dbReference>
<evidence type="ECO:0000313" key="5">
    <source>
        <dbReference type="EMBL" id="PJC81607.1"/>
    </source>
</evidence>
<accession>A0A2M8GM28</accession>
<dbReference type="InterPro" id="IPR008279">
    <property type="entry name" value="PEP-util_enz_mobile_dom"/>
</dbReference>
<organism evidence="5 6">
    <name type="scientific">Candidatus Roizmanbacteria bacterium CG_4_8_14_3_um_filter_36_10</name>
    <dbReference type="NCBI Taxonomy" id="1974834"/>
    <lineage>
        <taxon>Bacteria</taxon>
        <taxon>Candidatus Roizmaniibacteriota</taxon>
    </lineage>
</organism>
<feature type="domain" description="PEP-utilising enzyme mobile" evidence="4">
    <location>
        <begin position="273"/>
        <end position="343"/>
    </location>
</feature>
<reference evidence="6" key="1">
    <citation type="submission" date="2017-09" db="EMBL/GenBank/DDBJ databases">
        <title>Depth-based differentiation of microbial function through sediment-hosted aquifers and enrichment of novel symbionts in the deep terrestrial subsurface.</title>
        <authorList>
            <person name="Probst A.J."/>
            <person name="Ladd B."/>
            <person name="Jarett J.K."/>
            <person name="Geller-Mcgrath D.E."/>
            <person name="Sieber C.M.K."/>
            <person name="Emerson J.B."/>
            <person name="Anantharaman K."/>
            <person name="Thomas B.C."/>
            <person name="Malmstrom R."/>
            <person name="Stieglmeier M."/>
            <person name="Klingl A."/>
            <person name="Woyke T."/>
            <person name="Ryan C.M."/>
            <person name="Banfield J.F."/>
        </authorList>
    </citation>
    <scope>NUCLEOTIDE SEQUENCE [LARGE SCALE GENOMIC DNA]</scope>
</reference>
<dbReference type="Pfam" id="PF00391">
    <property type="entry name" value="PEP-utilizers"/>
    <property type="match status" value="1"/>
</dbReference>
<protein>
    <recommendedName>
        <fullName evidence="4">PEP-utilising enzyme mobile domain-containing protein</fullName>
    </recommendedName>
</protein>
<dbReference type="AlphaFoldDB" id="A0A2M8GM28"/>
<dbReference type="Gene3D" id="3.50.30.10">
    <property type="entry name" value="Phosphohistidine domain"/>
    <property type="match status" value="1"/>
</dbReference>
<keyword evidence="2" id="KW-0547">Nucleotide-binding</keyword>
<evidence type="ECO:0000256" key="2">
    <source>
        <dbReference type="ARBA" id="ARBA00022741"/>
    </source>
</evidence>
<dbReference type="InterPro" id="IPR036637">
    <property type="entry name" value="Phosphohistidine_dom_sf"/>
</dbReference>
<comment type="similarity">
    <text evidence="1">Belongs to the PEP-utilizing enzyme family.</text>
</comment>
<gene>
    <name evidence="5" type="ORF">CO007_03815</name>
</gene>
<dbReference type="InterPro" id="IPR006319">
    <property type="entry name" value="PEP_synth"/>
</dbReference>
<name>A0A2M8GM28_9BACT</name>
<dbReference type="PANTHER" id="PTHR43030:SF1">
    <property type="entry name" value="PHOSPHOENOLPYRUVATE SYNTHASE"/>
    <property type="match status" value="1"/>
</dbReference>